<dbReference type="Pfam" id="PF02600">
    <property type="entry name" value="DsbB"/>
    <property type="match status" value="1"/>
</dbReference>
<comment type="caution">
    <text evidence="13">The sequence shown here is derived from an EMBL/GenBank/DDBJ whole genome shotgun (WGS) entry which is preliminary data.</text>
</comment>
<dbReference type="InterPro" id="IPR012187">
    <property type="entry name" value="Disulphide_bond_form_BdbC"/>
</dbReference>
<keyword evidence="8 12" id="KW-0472">Membrane</keyword>
<dbReference type="EMBL" id="JAGQLN010000003">
    <property type="protein sequence ID" value="MCA9376526.1"/>
    <property type="molecule type" value="Genomic_DNA"/>
</dbReference>
<dbReference type="InterPro" id="IPR023380">
    <property type="entry name" value="DsbB-like_sf"/>
</dbReference>
<accession>A0A955I137</accession>
<name>A0A955I137_9BACT</name>
<dbReference type="AlphaFoldDB" id="A0A955I137"/>
<reference evidence="13" key="1">
    <citation type="submission" date="2020-04" db="EMBL/GenBank/DDBJ databases">
        <authorList>
            <person name="Zhang T."/>
        </authorList>
    </citation>
    <scope>NUCLEOTIDE SEQUENCE</scope>
    <source>
        <strain evidence="13">HKST-UBA17</strain>
    </source>
</reference>
<keyword evidence="4 12" id="KW-0812">Transmembrane</keyword>
<dbReference type="PANTHER" id="PTHR43469">
    <property type="entry name" value="DISULFIDE FORMATION PROTEIN-RELATED"/>
    <property type="match status" value="1"/>
</dbReference>
<dbReference type="Gene3D" id="1.20.1550.10">
    <property type="entry name" value="DsbB-like"/>
    <property type="match status" value="1"/>
</dbReference>
<sequence length="141" mass="15604">MPINLKNTSPLLLLAWIMALFATLASIYFIEIVGNTAAPLCWFERMLIFSVLLTLSVGIVRNDRNVRYYALPAVILGSLSASYQQLVHWGIFSSGSGTCSTSFVCSTKFFEVFGFVTQATLCLTAFIVVAVCLFRLRERSA</sequence>
<organism evidence="13 14">
    <name type="scientific">Candidatus Dojkabacteria bacterium</name>
    <dbReference type="NCBI Taxonomy" id="2099670"/>
    <lineage>
        <taxon>Bacteria</taxon>
        <taxon>Candidatus Dojkabacteria</taxon>
    </lineage>
</organism>
<evidence type="ECO:0000256" key="11">
    <source>
        <dbReference type="ARBA" id="ARBA00023284"/>
    </source>
</evidence>
<evidence type="ECO:0000256" key="3">
    <source>
        <dbReference type="ARBA" id="ARBA00022448"/>
    </source>
</evidence>
<proteinExistence type="inferred from homology"/>
<keyword evidence="5" id="KW-0249">Electron transport</keyword>
<feature type="transmembrane region" description="Helical" evidence="12">
    <location>
        <begin position="42"/>
        <end position="61"/>
    </location>
</feature>
<evidence type="ECO:0000256" key="7">
    <source>
        <dbReference type="ARBA" id="ARBA00023002"/>
    </source>
</evidence>
<evidence type="ECO:0000313" key="14">
    <source>
        <dbReference type="Proteomes" id="UP000741282"/>
    </source>
</evidence>
<keyword evidence="10" id="KW-0143">Chaperone</keyword>
<evidence type="ECO:0000256" key="1">
    <source>
        <dbReference type="ARBA" id="ARBA00004141"/>
    </source>
</evidence>
<evidence type="ECO:0000256" key="4">
    <source>
        <dbReference type="ARBA" id="ARBA00022692"/>
    </source>
</evidence>
<dbReference type="SUPFAM" id="SSF158442">
    <property type="entry name" value="DsbB-like"/>
    <property type="match status" value="1"/>
</dbReference>
<keyword evidence="9" id="KW-1015">Disulfide bond</keyword>
<gene>
    <name evidence="13" type="ORF">KC685_01230</name>
</gene>
<dbReference type="InterPro" id="IPR003752">
    <property type="entry name" value="DiS_bond_form_DsbB/BdbC"/>
</dbReference>
<dbReference type="Proteomes" id="UP000741282">
    <property type="component" value="Unassembled WGS sequence"/>
</dbReference>
<keyword evidence="3" id="KW-0813">Transport</keyword>
<evidence type="ECO:0000256" key="6">
    <source>
        <dbReference type="ARBA" id="ARBA00022989"/>
    </source>
</evidence>
<feature type="transmembrane region" description="Helical" evidence="12">
    <location>
        <begin position="12"/>
        <end position="30"/>
    </location>
</feature>
<feature type="transmembrane region" description="Helical" evidence="12">
    <location>
        <begin position="68"/>
        <end position="92"/>
    </location>
</feature>
<reference evidence="13" key="2">
    <citation type="journal article" date="2021" name="Microbiome">
        <title>Successional dynamics and alternative stable states in a saline activated sludge microbial community over 9 years.</title>
        <authorList>
            <person name="Wang Y."/>
            <person name="Ye J."/>
            <person name="Ju F."/>
            <person name="Liu L."/>
            <person name="Boyd J.A."/>
            <person name="Deng Y."/>
            <person name="Parks D.H."/>
            <person name="Jiang X."/>
            <person name="Yin X."/>
            <person name="Woodcroft B.J."/>
            <person name="Tyson G.W."/>
            <person name="Hugenholtz P."/>
            <person name="Polz M.F."/>
            <person name="Zhang T."/>
        </authorList>
    </citation>
    <scope>NUCLEOTIDE SEQUENCE</scope>
    <source>
        <strain evidence="13">HKST-UBA17</strain>
    </source>
</reference>
<evidence type="ECO:0000256" key="2">
    <source>
        <dbReference type="ARBA" id="ARBA00007602"/>
    </source>
</evidence>
<evidence type="ECO:0000256" key="8">
    <source>
        <dbReference type="ARBA" id="ARBA00023136"/>
    </source>
</evidence>
<keyword evidence="6 12" id="KW-1133">Transmembrane helix</keyword>
<evidence type="ECO:0000256" key="12">
    <source>
        <dbReference type="SAM" id="Phobius"/>
    </source>
</evidence>
<comment type="subcellular location">
    <subcellularLocation>
        <location evidence="1">Membrane</location>
        <topology evidence="1">Multi-pass membrane protein</topology>
    </subcellularLocation>
</comment>
<evidence type="ECO:0000256" key="5">
    <source>
        <dbReference type="ARBA" id="ARBA00022982"/>
    </source>
</evidence>
<keyword evidence="11" id="KW-0676">Redox-active center</keyword>
<dbReference type="PANTHER" id="PTHR43469:SF1">
    <property type="entry name" value="SPBETA PROPHAGE-DERIVED DISULFIDE BOND FORMATION PROTEIN B"/>
    <property type="match status" value="1"/>
</dbReference>
<comment type="similarity">
    <text evidence="2">Belongs to the DsbB family. BdbC subfamily.</text>
</comment>
<feature type="transmembrane region" description="Helical" evidence="12">
    <location>
        <begin position="112"/>
        <end position="136"/>
    </location>
</feature>
<protein>
    <submittedName>
        <fullName evidence="13">Disulfide bond formation protein B</fullName>
    </submittedName>
</protein>
<keyword evidence="7" id="KW-0560">Oxidoreductase</keyword>
<evidence type="ECO:0000256" key="9">
    <source>
        <dbReference type="ARBA" id="ARBA00023157"/>
    </source>
</evidence>
<dbReference type="GO" id="GO:0015035">
    <property type="term" value="F:protein-disulfide reductase activity"/>
    <property type="evidence" value="ECO:0007669"/>
    <property type="project" value="InterPro"/>
</dbReference>
<dbReference type="GO" id="GO:0016020">
    <property type="term" value="C:membrane"/>
    <property type="evidence" value="ECO:0007669"/>
    <property type="project" value="UniProtKB-SubCell"/>
</dbReference>
<dbReference type="GO" id="GO:0006457">
    <property type="term" value="P:protein folding"/>
    <property type="evidence" value="ECO:0007669"/>
    <property type="project" value="InterPro"/>
</dbReference>
<evidence type="ECO:0000256" key="10">
    <source>
        <dbReference type="ARBA" id="ARBA00023186"/>
    </source>
</evidence>
<evidence type="ECO:0000313" key="13">
    <source>
        <dbReference type="EMBL" id="MCA9376526.1"/>
    </source>
</evidence>